<protein>
    <submittedName>
        <fullName evidence="2">YdcF family protein</fullName>
    </submittedName>
</protein>
<keyword evidence="3" id="KW-1185">Reference proteome</keyword>
<dbReference type="Proteomes" id="UP001199816">
    <property type="component" value="Unassembled WGS sequence"/>
</dbReference>
<dbReference type="InterPro" id="IPR051599">
    <property type="entry name" value="Cell_Envelope_Assoc"/>
</dbReference>
<evidence type="ECO:0000259" key="1">
    <source>
        <dbReference type="Pfam" id="PF02698"/>
    </source>
</evidence>
<comment type="caution">
    <text evidence="2">The sequence shown here is derived from an EMBL/GenBank/DDBJ whole genome shotgun (WGS) entry which is preliminary data.</text>
</comment>
<evidence type="ECO:0000313" key="2">
    <source>
        <dbReference type="EMBL" id="MCD2425863.1"/>
    </source>
</evidence>
<dbReference type="RefSeq" id="WP_231008450.1">
    <property type="nucleotide sequence ID" value="NZ_JAJNEC010000007.1"/>
</dbReference>
<evidence type="ECO:0000313" key="3">
    <source>
        <dbReference type="Proteomes" id="UP001199816"/>
    </source>
</evidence>
<proteinExistence type="predicted"/>
<dbReference type="InterPro" id="IPR014729">
    <property type="entry name" value="Rossmann-like_a/b/a_fold"/>
</dbReference>
<dbReference type="PANTHER" id="PTHR30336:SF20">
    <property type="entry name" value="DUF218 DOMAIN-CONTAINING PROTEIN"/>
    <property type="match status" value="1"/>
</dbReference>
<dbReference type="InterPro" id="IPR003848">
    <property type="entry name" value="DUF218"/>
</dbReference>
<dbReference type="CDD" id="cd06259">
    <property type="entry name" value="YdcF-like"/>
    <property type="match status" value="1"/>
</dbReference>
<dbReference type="Pfam" id="PF02698">
    <property type="entry name" value="DUF218"/>
    <property type="match status" value="1"/>
</dbReference>
<gene>
    <name evidence="2" type="ORF">LQ567_23975</name>
</gene>
<organism evidence="2 3">
    <name type="scientific">Niabella pedocola</name>
    <dbReference type="NCBI Taxonomy" id="1752077"/>
    <lineage>
        <taxon>Bacteria</taxon>
        <taxon>Pseudomonadati</taxon>
        <taxon>Bacteroidota</taxon>
        <taxon>Chitinophagia</taxon>
        <taxon>Chitinophagales</taxon>
        <taxon>Chitinophagaceae</taxon>
        <taxon>Niabella</taxon>
    </lineage>
</organism>
<sequence length="188" mass="21809">MTFDAGIVPGYPFKEGKWDSVMKGRVLWALYLYEQGIIRNIIFSGGAVYTPYSEAKIMGLYARQLGMPAAHIFYETRAEHSTENVFYSYQIARQQGFKSIALVTDPFQSSMMKGFTRRKFGTRIVHIPFMVDTLKSRNQVDTVIDPAPAYVQPFKSILQRENFFRRFRGTLGAFIPWEDKRRRKARPL</sequence>
<feature type="domain" description="DUF218" evidence="1">
    <location>
        <begin position="20"/>
        <end position="137"/>
    </location>
</feature>
<accession>A0ABS8PXS3</accession>
<name>A0ABS8PXS3_9BACT</name>
<dbReference type="Gene3D" id="3.40.50.620">
    <property type="entry name" value="HUPs"/>
    <property type="match status" value="1"/>
</dbReference>
<reference evidence="2 3" key="1">
    <citation type="submission" date="2021-11" db="EMBL/GenBank/DDBJ databases">
        <title>Genomic of Niabella pedocola.</title>
        <authorList>
            <person name="Wu T."/>
        </authorList>
    </citation>
    <scope>NUCLEOTIDE SEQUENCE [LARGE SCALE GENOMIC DNA]</scope>
    <source>
        <strain evidence="2 3">JCM 31011</strain>
    </source>
</reference>
<dbReference type="EMBL" id="JAJNEC010000007">
    <property type="protein sequence ID" value="MCD2425863.1"/>
    <property type="molecule type" value="Genomic_DNA"/>
</dbReference>
<dbReference type="PANTHER" id="PTHR30336">
    <property type="entry name" value="INNER MEMBRANE PROTEIN, PROBABLE PERMEASE"/>
    <property type="match status" value="1"/>
</dbReference>